<dbReference type="OrthoDB" id="9804542at2"/>
<dbReference type="SUPFAM" id="SSF48179">
    <property type="entry name" value="6-phosphogluconate dehydrogenase C-terminal domain-like"/>
    <property type="match status" value="1"/>
</dbReference>
<dbReference type="GO" id="GO:0019521">
    <property type="term" value="P:D-gluconate metabolic process"/>
    <property type="evidence" value="ECO:0007669"/>
    <property type="project" value="UniProtKB-KW"/>
</dbReference>
<keyword evidence="3" id="KW-0311">Gluconate utilization</keyword>
<dbReference type="AlphaFoldDB" id="A0A229USV4"/>
<evidence type="ECO:0000256" key="1">
    <source>
        <dbReference type="ARBA" id="ARBA00008419"/>
    </source>
</evidence>
<dbReference type="Gene3D" id="1.20.5.320">
    <property type="entry name" value="6-Phosphogluconate Dehydrogenase, domain 3"/>
    <property type="match status" value="1"/>
</dbReference>
<dbReference type="GO" id="GO:0006098">
    <property type="term" value="P:pentose-phosphate shunt"/>
    <property type="evidence" value="ECO:0007669"/>
    <property type="project" value="InterPro"/>
</dbReference>
<evidence type="ECO:0000313" key="6">
    <source>
        <dbReference type="Proteomes" id="UP000215509"/>
    </source>
</evidence>
<dbReference type="InterPro" id="IPR006183">
    <property type="entry name" value="Pgluconate_DH"/>
</dbReference>
<comment type="caution">
    <text evidence="5">The sequence shown here is derived from an EMBL/GenBank/DDBJ whole genome shotgun (WGS) entry which is preliminary data.</text>
</comment>
<dbReference type="PANTHER" id="PTHR11811">
    <property type="entry name" value="6-PHOSPHOGLUCONATE DEHYDROGENASE"/>
    <property type="match status" value="1"/>
</dbReference>
<reference evidence="5 6" key="1">
    <citation type="submission" date="2017-07" db="EMBL/GenBank/DDBJ databases">
        <title>Genome sequencing and assembly of Paenibacillus rigui.</title>
        <authorList>
            <person name="Mayilraj S."/>
        </authorList>
    </citation>
    <scope>NUCLEOTIDE SEQUENCE [LARGE SCALE GENOMIC DNA]</scope>
    <source>
        <strain evidence="5 6">JCM 16352</strain>
    </source>
</reference>
<accession>A0A229USV4</accession>
<dbReference type="GO" id="GO:0004616">
    <property type="term" value="F:phosphogluconate dehydrogenase (decarboxylating) activity"/>
    <property type="evidence" value="ECO:0007669"/>
    <property type="project" value="InterPro"/>
</dbReference>
<dbReference type="InterPro" id="IPR006114">
    <property type="entry name" value="6PGDH_C"/>
</dbReference>
<feature type="domain" description="6-phosphogluconate dehydrogenase C-terminal" evidence="4">
    <location>
        <begin position="1"/>
        <end position="42"/>
    </location>
</feature>
<keyword evidence="2" id="KW-0560">Oxidoreductase</keyword>
<organism evidence="5 6">
    <name type="scientific">Paenibacillus rigui</name>
    <dbReference type="NCBI Taxonomy" id="554312"/>
    <lineage>
        <taxon>Bacteria</taxon>
        <taxon>Bacillati</taxon>
        <taxon>Bacillota</taxon>
        <taxon>Bacilli</taxon>
        <taxon>Bacillales</taxon>
        <taxon>Paenibacillaceae</taxon>
        <taxon>Paenibacillus</taxon>
    </lineage>
</organism>
<name>A0A229USV4_9BACL</name>
<sequence length="46" mass="5599">MAYYDNSRSVRLPANLLQAQMDYFEAHTFERLDPKGSFHFQWLEKF</sequence>
<evidence type="ECO:0000259" key="4">
    <source>
        <dbReference type="Pfam" id="PF00393"/>
    </source>
</evidence>
<evidence type="ECO:0000313" key="5">
    <source>
        <dbReference type="EMBL" id="OXM85979.1"/>
    </source>
</evidence>
<evidence type="ECO:0000256" key="3">
    <source>
        <dbReference type="ARBA" id="ARBA00023064"/>
    </source>
</evidence>
<keyword evidence="6" id="KW-1185">Reference proteome</keyword>
<gene>
    <name evidence="5" type="ORF">CF651_12200</name>
</gene>
<dbReference type="Pfam" id="PF00393">
    <property type="entry name" value="6PGD"/>
    <property type="match status" value="1"/>
</dbReference>
<dbReference type="Proteomes" id="UP000215509">
    <property type="component" value="Unassembled WGS sequence"/>
</dbReference>
<comment type="similarity">
    <text evidence="1">Belongs to the 6-phosphogluconate dehydrogenase family.</text>
</comment>
<evidence type="ECO:0000256" key="2">
    <source>
        <dbReference type="ARBA" id="ARBA00023002"/>
    </source>
</evidence>
<dbReference type="InterPro" id="IPR008927">
    <property type="entry name" value="6-PGluconate_DH-like_C_sf"/>
</dbReference>
<protein>
    <recommendedName>
        <fullName evidence="4">6-phosphogluconate dehydrogenase C-terminal domain-containing protein</fullName>
    </recommendedName>
</protein>
<proteinExistence type="inferred from homology"/>
<dbReference type="EMBL" id="NMQW01000017">
    <property type="protein sequence ID" value="OXM85979.1"/>
    <property type="molecule type" value="Genomic_DNA"/>
</dbReference>